<evidence type="ECO:0000313" key="2">
    <source>
        <dbReference type="Proteomes" id="UP001187531"/>
    </source>
</evidence>
<keyword evidence="2" id="KW-1185">Reference proteome</keyword>
<sequence length="152" mass="17426">MLQLSRDLNFGELRISIRVGLNCKFIPTHCITAKLRTSKCKALPMFHAFLGCDITASFANFGRALGWKLWHIYRETSLSMTSATEYDKLIDKNVVVEPERFLNLLYDRTICNADINEACKSLFCQGKSVDRIPPTREATFQHIRHAIFQAKI</sequence>
<dbReference type="EMBL" id="JAVRJZ010000021">
    <property type="protein sequence ID" value="KAK2705378.1"/>
    <property type="molecule type" value="Genomic_DNA"/>
</dbReference>
<name>A0AA88HAR8_ARTSF</name>
<protein>
    <submittedName>
        <fullName evidence="1">Uncharacterized protein</fullName>
    </submittedName>
</protein>
<dbReference type="Proteomes" id="UP001187531">
    <property type="component" value="Unassembled WGS sequence"/>
</dbReference>
<reference evidence="1" key="1">
    <citation type="submission" date="2023-07" db="EMBL/GenBank/DDBJ databases">
        <title>Chromosome-level genome assembly of Artemia franciscana.</title>
        <authorList>
            <person name="Jo E."/>
        </authorList>
    </citation>
    <scope>NUCLEOTIDE SEQUENCE</scope>
    <source>
        <tissue evidence="1">Whole body</tissue>
    </source>
</reference>
<proteinExistence type="predicted"/>
<dbReference type="AlphaFoldDB" id="A0AA88HAR8"/>
<organism evidence="1 2">
    <name type="scientific">Artemia franciscana</name>
    <name type="common">Brine shrimp</name>
    <name type="synonym">Artemia sanfranciscana</name>
    <dbReference type="NCBI Taxonomy" id="6661"/>
    <lineage>
        <taxon>Eukaryota</taxon>
        <taxon>Metazoa</taxon>
        <taxon>Ecdysozoa</taxon>
        <taxon>Arthropoda</taxon>
        <taxon>Crustacea</taxon>
        <taxon>Branchiopoda</taxon>
        <taxon>Anostraca</taxon>
        <taxon>Artemiidae</taxon>
        <taxon>Artemia</taxon>
    </lineage>
</organism>
<accession>A0AA88HAR8</accession>
<evidence type="ECO:0000313" key="1">
    <source>
        <dbReference type="EMBL" id="KAK2705378.1"/>
    </source>
</evidence>
<comment type="caution">
    <text evidence="1">The sequence shown here is derived from an EMBL/GenBank/DDBJ whole genome shotgun (WGS) entry which is preliminary data.</text>
</comment>
<gene>
    <name evidence="1" type="ORF">QYM36_017423</name>
</gene>